<reference evidence="3" key="1">
    <citation type="journal article" date="2019" name="Int. J. Syst. Evol. Microbiol.">
        <title>The Global Catalogue of Microorganisms (GCM) 10K type strain sequencing project: providing services to taxonomists for standard genome sequencing and annotation.</title>
        <authorList>
            <consortium name="The Broad Institute Genomics Platform"/>
            <consortium name="The Broad Institute Genome Sequencing Center for Infectious Disease"/>
            <person name="Wu L."/>
            <person name="Ma J."/>
        </authorList>
    </citation>
    <scope>NUCLEOTIDE SEQUENCE [LARGE SCALE GENOMIC DNA]</scope>
    <source>
        <strain evidence="3">JCM 13002</strain>
    </source>
</reference>
<accession>A0ABP4EP66</accession>
<evidence type="ECO:0000256" key="1">
    <source>
        <dbReference type="SAM" id="Coils"/>
    </source>
</evidence>
<keyword evidence="1" id="KW-0175">Coiled coil</keyword>
<sequence>MVTAATEADDTPVFRIGMLGPSRVGKTSLVVSMLTDGERLLGGTPVVLRAADERTKRLLRLRRQELDGGLLARKFDSAVMPGSLDLTYFNLEMRAGQAAEGIRFSLLDFPGGWLSEQEGRSAEEVRNWDECQSFLAECNVLVVPVDATVLMEADQPQHWRSVPAVLETLAVQEMAELWAGNRNLAPEEPALVVLAPVKCESYFADNGGLRDDSQLLRERVLQVYDRVIELVRLNAPHAQIRYCPVDTLGCVELVKVHWQTDPDEPGTHRPTGTFAIRDRGRISIVGAEDILGAVCGLLAGARRRVTAGEADRHVGRARYAEQRGQELKRGFFRHVRNWMNGSIRANDLERAGQLAKAQELRNQAEQLARAVDMLADRKPSGRSKAL</sequence>
<organism evidence="2 3">
    <name type="scientific">Kitasatospora arboriphila</name>
    <dbReference type="NCBI Taxonomy" id="258052"/>
    <lineage>
        <taxon>Bacteria</taxon>
        <taxon>Bacillati</taxon>
        <taxon>Actinomycetota</taxon>
        <taxon>Actinomycetes</taxon>
        <taxon>Kitasatosporales</taxon>
        <taxon>Streptomycetaceae</taxon>
        <taxon>Kitasatospora</taxon>
    </lineage>
</organism>
<dbReference type="Proteomes" id="UP001499987">
    <property type="component" value="Unassembled WGS sequence"/>
</dbReference>
<keyword evidence="3" id="KW-1185">Reference proteome</keyword>
<dbReference type="EMBL" id="BAAALD010000090">
    <property type="protein sequence ID" value="GAA1113951.1"/>
    <property type="molecule type" value="Genomic_DNA"/>
</dbReference>
<gene>
    <name evidence="2" type="ORF">GCM10009663_63360</name>
</gene>
<evidence type="ECO:0000313" key="3">
    <source>
        <dbReference type="Proteomes" id="UP001499987"/>
    </source>
</evidence>
<proteinExistence type="predicted"/>
<comment type="caution">
    <text evidence="2">The sequence shown here is derived from an EMBL/GenBank/DDBJ whole genome shotgun (WGS) entry which is preliminary data.</text>
</comment>
<evidence type="ECO:0008006" key="4">
    <source>
        <dbReference type="Google" id="ProtNLM"/>
    </source>
</evidence>
<dbReference type="SUPFAM" id="SSF52540">
    <property type="entry name" value="P-loop containing nucleoside triphosphate hydrolases"/>
    <property type="match status" value="1"/>
</dbReference>
<dbReference type="InterPro" id="IPR027417">
    <property type="entry name" value="P-loop_NTPase"/>
</dbReference>
<feature type="coiled-coil region" evidence="1">
    <location>
        <begin position="350"/>
        <end position="377"/>
    </location>
</feature>
<dbReference type="RefSeq" id="WP_344627134.1">
    <property type="nucleotide sequence ID" value="NZ_BAAALD010000090.1"/>
</dbReference>
<protein>
    <recommendedName>
        <fullName evidence="4">ATP/GTP-binding protein</fullName>
    </recommendedName>
</protein>
<evidence type="ECO:0000313" key="2">
    <source>
        <dbReference type="EMBL" id="GAA1113951.1"/>
    </source>
</evidence>
<name>A0ABP4EP66_9ACTN</name>